<protein>
    <recommendedName>
        <fullName evidence="4">Myb-like domain-containing protein</fullName>
    </recommendedName>
</protein>
<feature type="region of interest" description="Disordered" evidence="1">
    <location>
        <begin position="59"/>
        <end position="82"/>
    </location>
</feature>
<accession>A0AAV3P108</accession>
<proteinExistence type="predicted"/>
<evidence type="ECO:0000313" key="2">
    <source>
        <dbReference type="EMBL" id="GAA0144396.1"/>
    </source>
</evidence>
<dbReference type="AlphaFoldDB" id="A0AAV3P108"/>
<dbReference type="EMBL" id="BAABME010016086">
    <property type="protein sequence ID" value="GAA0144396.1"/>
    <property type="molecule type" value="Genomic_DNA"/>
</dbReference>
<keyword evidence="3" id="KW-1185">Reference proteome</keyword>
<sequence>MSSGTSQGNSRNTSAPASVGAEITYGNSNFSQTHDPFDNVILPQEVVQAVAGRADEETLEEIGGSAGISTSRTTSPEPFSVVHSPLATNRSLSNPQSASTLASISQYATSSHTGEALKTLGWTAKKWNYVDGGMGEEETKVWTTLAEACRPKFPKNAAVKAHIAMLQRICTHNIEYKCFARKGVNPSWPDPLQRV</sequence>
<organism evidence="2 3">
    <name type="scientific">Lithospermum erythrorhizon</name>
    <name type="common">Purple gromwell</name>
    <name type="synonym">Lithospermum officinale var. erythrorhizon</name>
    <dbReference type="NCBI Taxonomy" id="34254"/>
    <lineage>
        <taxon>Eukaryota</taxon>
        <taxon>Viridiplantae</taxon>
        <taxon>Streptophyta</taxon>
        <taxon>Embryophyta</taxon>
        <taxon>Tracheophyta</taxon>
        <taxon>Spermatophyta</taxon>
        <taxon>Magnoliopsida</taxon>
        <taxon>eudicotyledons</taxon>
        <taxon>Gunneridae</taxon>
        <taxon>Pentapetalae</taxon>
        <taxon>asterids</taxon>
        <taxon>lamiids</taxon>
        <taxon>Boraginales</taxon>
        <taxon>Boraginaceae</taxon>
        <taxon>Boraginoideae</taxon>
        <taxon>Lithospermeae</taxon>
        <taxon>Lithospermum</taxon>
    </lineage>
</organism>
<evidence type="ECO:0000313" key="3">
    <source>
        <dbReference type="Proteomes" id="UP001454036"/>
    </source>
</evidence>
<evidence type="ECO:0000256" key="1">
    <source>
        <dbReference type="SAM" id="MobiDB-lite"/>
    </source>
</evidence>
<reference evidence="2 3" key="1">
    <citation type="submission" date="2024-01" db="EMBL/GenBank/DDBJ databases">
        <title>The complete chloroplast genome sequence of Lithospermum erythrorhizon: insights into the phylogenetic relationship among Boraginaceae species and the maternal lineages of purple gromwells.</title>
        <authorList>
            <person name="Okada T."/>
            <person name="Watanabe K."/>
        </authorList>
    </citation>
    <scope>NUCLEOTIDE SEQUENCE [LARGE SCALE GENOMIC DNA]</scope>
</reference>
<dbReference type="Proteomes" id="UP001454036">
    <property type="component" value="Unassembled WGS sequence"/>
</dbReference>
<gene>
    <name evidence="2" type="ORF">LIER_35924</name>
</gene>
<feature type="compositionally biased region" description="Polar residues" evidence="1">
    <location>
        <begin position="67"/>
        <end position="77"/>
    </location>
</feature>
<name>A0AAV3P108_LITER</name>
<comment type="caution">
    <text evidence="2">The sequence shown here is derived from an EMBL/GenBank/DDBJ whole genome shotgun (WGS) entry which is preliminary data.</text>
</comment>
<evidence type="ECO:0008006" key="4">
    <source>
        <dbReference type="Google" id="ProtNLM"/>
    </source>
</evidence>